<proteinExistence type="predicted"/>
<feature type="compositionally biased region" description="Low complexity" evidence="1">
    <location>
        <begin position="178"/>
        <end position="188"/>
    </location>
</feature>
<evidence type="ECO:0000313" key="4">
    <source>
        <dbReference type="Proteomes" id="UP000236178"/>
    </source>
</evidence>
<sequence length="188" mass="21206">MSNLITPAGQGRKLVTKAQEVTFKATKEQGSSISVFEVVVPPGFDVGAHVHSRSQEFFYVLEGELEILCFEPRQRTHDTWHHWESPDGERAVRVGAGGCMFVPPGTPHAFRNPTDRPTTMLFQSYPSPEHEHYFEEIAEIWSTGEAVDPEAVQEMRRRYDVRQITPMRFEPPAPDDAPPTAARTNAET</sequence>
<dbReference type="EMBL" id="PJOS01000081">
    <property type="protein sequence ID" value="PKT69232.1"/>
    <property type="molecule type" value="Genomic_DNA"/>
</dbReference>
<evidence type="ECO:0000256" key="1">
    <source>
        <dbReference type="SAM" id="MobiDB-lite"/>
    </source>
</evidence>
<dbReference type="InterPro" id="IPR014710">
    <property type="entry name" value="RmlC-like_jellyroll"/>
</dbReference>
<dbReference type="RefSeq" id="WP_103552880.1">
    <property type="nucleotide sequence ID" value="NZ_JBHJSK010000043.1"/>
</dbReference>
<feature type="region of interest" description="Disordered" evidence="1">
    <location>
        <begin position="163"/>
        <end position="188"/>
    </location>
</feature>
<comment type="caution">
    <text evidence="3">The sequence shown here is derived from an EMBL/GenBank/DDBJ whole genome shotgun (WGS) entry which is preliminary data.</text>
</comment>
<dbReference type="OrthoDB" id="9090296at2"/>
<organism evidence="3 4">
    <name type="scientific">Streptomyces populi</name>
    <dbReference type="NCBI Taxonomy" id="2058924"/>
    <lineage>
        <taxon>Bacteria</taxon>
        <taxon>Bacillati</taxon>
        <taxon>Actinomycetota</taxon>
        <taxon>Actinomycetes</taxon>
        <taxon>Kitasatosporales</taxon>
        <taxon>Streptomycetaceae</taxon>
        <taxon>Streptomyces</taxon>
    </lineage>
</organism>
<name>A0A2I0SH22_9ACTN</name>
<gene>
    <name evidence="3" type="ORF">CW362_30715</name>
</gene>
<dbReference type="InterPro" id="IPR011051">
    <property type="entry name" value="RmlC_Cupin_sf"/>
</dbReference>
<evidence type="ECO:0000259" key="2">
    <source>
        <dbReference type="Pfam" id="PF00190"/>
    </source>
</evidence>
<dbReference type="InterPro" id="IPR053146">
    <property type="entry name" value="QDO-like"/>
</dbReference>
<dbReference type="PANTHER" id="PTHR36440">
    <property type="entry name" value="PUTATIVE (AFU_ORTHOLOGUE AFUA_8G07350)-RELATED"/>
    <property type="match status" value="1"/>
</dbReference>
<reference evidence="3 4" key="1">
    <citation type="submission" date="2017-12" db="EMBL/GenBank/DDBJ databases">
        <title>Streptomyces populusis sp. nov., a novel endophytic actinobacterium isolated from stems of Populus adenopoda Maxim.</title>
        <authorList>
            <person name="Wang Z."/>
        </authorList>
    </citation>
    <scope>NUCLEOTIDE SEQUENCE [LARGE SCALE GENOMIC DNA]</scope>
    <source>
        <strain evidence="3 4">A249</strain>
    </source>
</reference>
<dbReference type="Gene3D" id="2.60.120.10">
    <property type="entry name" value="Jelly Rolls"/>
    <property type="match status" value="1"/>
</dbReference>
<dbReference type="PANTHER" id="PTHR36440:SF1">
    <property type="entry name" value="PUTATIVE (AFU_ORTHOLOGUE AFUA_8G07350)-RELATED"/>
    <property type="match status" value="1"/>
</dbReference>
<dbReference type="InterPro" id="IPR006045">
    <property type="entry name" value="Cupin_1"/>
</dbReference>
<dbReference type="Proteomes" id="UP000236178">
    <property type="component" value="Unassembled WGS sequence"/>
</dbReference>
<feature type="domain" description="Cupin type-1" evidence="2">
    <location>
        <begin position="17"/>
        <end position="124"/>
    </location>
</feature>
<dbReference type="Pfam" id="PF00190">
    <property type="entry name" value="Cupin_1"/>
    <property type="match status" value="1"/>
</dbReference>
<protein>
    <submittedName>
        <fullName evidence="3">Cupin</fullName>
    </submittedName>
</protein>
<evidence type="ECO:0000313" key="3">
    <source>
        <dbReference type="EMBL" id="PKT69232.1"/>
    </source>
</evidence>
<dbReference type="SUPFAM" id="SSF51182">
    <property type="entry name" value="RmlC-like cupins"/>
    <property type="match status" value="1"/>
</dbReference>
<dbReference type="AlphaFoldDB" id="A0A2I0SH22"/>
<keyword evidence="4" id="KW-1185">Reference proteome</keyword>
<accession>A0A2I0SH22</accession>